<keyword evidence="3" id="KW-0560">Oxidoreductase</keyword>
<evidence type="ECO:0000313" key="5">
    <source>
        <dbReference type="EMBL" id="KAJ9138337.1"/>
    </source>
</evidence>
<keyword evidence="5" id="KW-0378">Hydrolase</keyword>
<feature type="domain" description="NmrA-like" evidence="4">
    <location>
        <begin position="5"/>
        <end position="262"/>
    </location>
</feature>
<dbReference type="GO" id="GO:0016787">
    <property type="term" value="F:hydrolase activity"/>
    <property type="evidence" value="ECO:0007669"/>
    <property type="project" value="UniProtKB-KW"/>
</dbReference>
<evidence type="ECO:0000313" key="6">
    <source>
        <dbReference type="Proteomes" id="UP001174694"/>
    </source>
</evidence>
<dbReference type="Proteomes" id="UP001174694">
    <property type="component" value="Unassembled WGS sequence"/>
</dbReference>
<sequence>MSQRRTVLVTGATGKQGRALIHALLRQSPDYHVLALTRRAAAPPARLLLAAEDEDRITLIEATLDDEHSIRRVFADAAAVGKAIWGVFAVLAYPGLGANADGEERQGKMMADLALEFQVQVFVYSSAIPSATDDNALDMSHQAKFRIERYCEDLGSKGLKWVIIRPGFFMENFDGFLGAVAFGVLHRGLPAGTTIALIASEDIGNVTAGVFGEPERYLHKVLCATSGPVTTPQIMSSYKRATGKPMPSIPGVLAKTLIRMNGGVQIVVKQTAEAHRMRTNGEYPTFEAEVALARSTSSIQTFYEWKTNHNSVAMTERGDEGLGNWNKVSFTKLFTGRS</sequence>
<organism evidence="5 6">
    <name type="scientific">Pleurostoma richardsiae</name>
    <dbReference type="NCBI Taxonomy" id="41990"/>
    <lineage>
        <taxon>Eukaryota</taxon>
        <taxon>Fungi</taxon>
        <taxon>Dikarya</taxon>
        <taxon>Ascomycota</taxon>
        <taxon>Pezizomycotina</taxon>
        <taxon>Sordariomycetes</taxon>
        <taxon>Sordariomycetidae</taxon>
        <taxon>Calosphaeriales</taxon>
        <taxon>Pleurostomataceae</taxon>
        <taxon>Pleurostoma</taxon>
    </lineage>
</organism>
<name>A0AA38RSY3_9PEZI</name>
<proteinExistence type="inferred from homology"/>
<dbReference type="SUPFAM" id="SSF51735">
    <property type="entry name" value="NAD(P)-binding Rossmann-fold domains"/>
    <property type="match status" value="1"/>
</dbReference>
<dbReference type="InterPro" id="IPR008030">
    <property type="entry name" value="NmrA-like"/>
</dbReference>
<dbReference type="InterPro" id="IPR051164">
    <property type="entry name" value="NmrA-like_oxidored"/>
</dbReference>
<dbReference type="GO" id="GO:0016491">
    <property type="term" value="F:oxidoreductase activity"/>
    <property type="evidence" value="ECO:0007669"/>
    <property type="project" value="UniProtKB-KW"/>
</dbReference>
<dbReference type="AlphaFoldDB" id="A0AA38RSY3"/>
<dbReference type="EMBL" id="JANBVO010000030">
    <property type="protein sequence ID" value="KAJ9138337.1"/>
    <property type="molecule type" value="Genomic_DNA"/>
</dbReference>
<keyword evidence="2" id="KW-0521">NADP</keyword>
<keyword evidence="6" id="KW-1185">Reference proteome</keyword>
<evidence type="ECO:0000259" key="4">
    <source>
        <dbReference type="Pfam" id="PF05368"/>
    </source>
</evidence>
<dbReference type="PANTHER" id="PTHR42748:SF30">
    <property type="entry name" value="NMRA-LIKE DOMAIN-CONTAINING PROTEIN"/>
    <property type="match status" value="1"/>
</dbReference>
<evidence type="ECO:0000256" key="2">
    <source>
        <dbReference type="ARBA" id="ARBA00022857"/>
    </source>
</evidence>
<dbReference type="Pfam" id="PF05368">
    <property type="entry name" value="NmrA"/>
    <property type="match status" value="1"/>
</dbReference>
<reference evidence="5" key="1">
    <citation type="submission" date="2022-07" db="EMBL/GenBank/DDBJ databases">
        <title>Fungi with potential for degradation of polypropylene.</title>
        <authorList>
            <person name="Gostincar C."/>
        </authorList>
    </citation>
    <scope>NUCLEOTIDE SEQUENCE</scope>
    <source>
        <strain evidence="5">EXF-13308</strain>
    </source>
</reference>
<comment type="caution">
    <text evidence="5">The sequence shown here is derived from an EMBL/GenBank/DDBJ whole genome shotgun (WGS) entry which is preliminary data.</text>
</comment>
<gene>
    <name evidence="5" type="ORF">NKR23_g8583</name>
</gene>
<evidence type="ECO:0000256" key="3">
    <source>
        <dbReference type="ARBA" id="ARBA00023002"/>
    </source>
</evidence>
<dbReference type="PANTHER" id="PTHR42748">
    <property type="entry name" value="NITROGEN METABOLITE REPRESSION PROTEIN NMRA FAMILY MEMBER"/>
    <property type="match status" value="1"/>
</dbReference>
<accession>A0AA38RSY3</accession>
<dbReference type="InterPro" id="IPR036291">
    <property type="entry name" value="NAD(P)-bd_dom_sf"/>
</dbReference>
<evidence type="ECO:0000256" key="1">
    <source>
        <dbReference type="ARBA" id="ARBA00006328"/>
    </source>
</evidence>
<dbReference type="Gene3D" id="3.40.50.720">
    <property type="entry name" value="NAD(P)-binding Rossmann-like Domain"/>
    <property type="match status" value="1"/>
</dbReference>
<dbReference type="GO" id="GO:0005634">
    <property type="term" value="C:nucleus"/>
    <property type="evidence" value="ECO:0007669"/>
    <property type="project" value="TreeGrafter"/>
</dbReference>
<comment type="similarity">
    <text evidence="1">Belongs to the NmrA-type oxidoreductase family.</text>
</comment>
<protein>
    <submittedName>
        <fullName evidence="5">Peptide hydrolase</fullName>
    </submittedName>
</protein>